<evidence type="ECO:0000256" key="1">
    <source>
        <dbReference type="ARBA" id="ARBA00010646"/>
    </source>
</evidence>
<sequence>MTKLIGYDVSNHQAGLKLSTLQSDCFIFKATEGTFFVDKTCDNFVQQAKALNKPYGVYHFLDGSDVIAQADFFVQNISGYVGEGVLILDYEMYGRQGAAQAKRFCDRVFDKTGVRCWIYMNESDCNSDNWQTLAKDYAFWIAKYSSNAPRVHDYLNVIGWQFTSTPLDKNEFYMDVNTWNKYAGGGSTVKVRDDYYSEGSYFEALQDLQTYYPDWKNVDKTVFMKKGTRFPVRNIQVTPSGTTHAYVAGLTGTVVTLAKSHVKRV</sequence>
<dbReference type="AlphaFoldDB" id="A0A429ZQM5"/>
<accession>A0A429ZQM5</accession>
<evidence type="ECO:0008006" key="6">
    <source>
        <dbReference type="Google" id="ProtNLM"/>
    </source>
</evidence>
<dbReference type="GO" id="GO:0009253">
    <property type="term" value="P:peptidoglycan catabolic process"/>
    <property type="evidence" value="ECO:0007669"/>
    <property type="project" value="InterPro"/>
</dbReference>
<dbReference type="Pfam" id="PF01183">
    <property type="entry name" value="Glyco_hydro_25"/>
    <property type="match status" value="1"/>
</dbReference>
<keyword evidence="3" id="KW-0326">Glycosidase</keyword>
<comment type="similarity">
    <text evidence="1">Belongs to the glycosyl hydrolase 25 family.</text>
</comment>
<organism evidence="4 5">
    <name type="scientific">Vagococcus vulneris</name>
    <dbReference type="NCBI Taxonomy" id="1977869"/>
    <lineage>
        <taxon>Bacteria</taxon>
        <taxon>Bacillati</taxon>
        <taxon>Bacillota</taxon>
        <taxon>Bacilli</taxon>
        <taxon>Lactobacillales</taxon>
        <taxon>Enterococcaceae</taxon>
        <taxon>Vagococcus</taxon>
    </lineage>
</organism>
<evidence type="ECO:0000256" key="2">
    <source>
        <dbReference type="ARBA" id="ARBA00022801"/>
    </source>
</evidence>
<protein>
    <recommendedName>
        <fullName evidence="6">Lysozyme</fullName>
    </recommendedName>
</protein>
<dbReference type="RefSeq" id="WP_125984831.1">
    <property type="nucleotide sequence ID" value="NZ_NGJS01000029.1"/>
</dbReference>
<dbReference type="InterPro" id="IPR017853">
    <property type="entry name" value="GH"/>
</dbReference>
<evidence type="ECO:0000313" key="5">
    <source>
        <dbReference type="Proteomes" id="UP000287857"/>
    </source>
</evidence>
<dbReference type="GO" id="GO:0016998">
    <property type="term" value="P:cell wall macromolecule catabolic process"/>
    <property type="evidence" value="ECO:0007669"/>
    <property type="project" value="InterPro"/>
</dbReference>
<dbReference type="Proteomes" id="UP000287857">
    <property type="component" value="Unassembled WGS sequence"/>
</dbReference>
<evidence type="ECO:0000313" key="4">
    <source>
        <dbReference type="EMBL" id="RST96013.1"/>
    </source>
</evidence>
<dbReference type="GO" id="GO:0016052">
    <property type="term" value="P:carbohydrate catabolic process"/>
    <property type="evidence" value="ECO:0007669"/>
    <property type="project" value="TreeGrafter"/>
</dbReference>
<dbReference type="SUPFAM" id="SSF51445">
    <property type="entry name" value="(Trans)glycosidases"/>
    <property type="match status" value="1"/>
</dbReference>
<dbReference type="EMBL" id="NGJS01000029">
    <property type="protein sequence ID" value="RST96013.1"/>
    <property type="molecule type" value="Genomic_DNA"/>
</dbReference>
<dbReference type="OrthoDB" id="9783374at2"/>
<reference evidence="4 5" key="1">
    <citation type="submission" date="2017-05" db="EMBL/GenBank/DDBJ databases">
        <title>Vagococcus spp. assemblies.</title>
        <authorList>
            <person name="Gulvik C.A."/>
        </authorList>
    </citation>
    <scope>NUCLEOTIDE SEQUENCE [LARGE SCALE GENOMIC DNA]</scope>
    <source>
        <strain evidence="4 5">SS1995</strain>
    </source>
</reference>
<gene>
    <name evidence="4" type="ORF">CBF37_11250</name>
</gene>
<proteinExistence type="inferred from homology"/>
<dbReference type="SMART" id="SM00641">
    <property type="entry name" value="Glyco_25"/>
    <property type="match status" value="1"/>
</dbReference>
<evidence type="ECO:0000256" key="3">
    <source>
        <dbReference type="ARBA" id="ARBA00023295"/>
    </source>
</evidence>
<keyword evidence="5" id="KW-1185">Reference proteome</keyword>
<dbReference type="InterPro" id="IPR018077">
    <property type="entry name" value="Glyco_hydro_fam25_subgr"/>
</dbReference>
<dbReference type="PROSITE" id="PS51904">
    <property type="entry name" value="GLYCOSYL_HYDROL_F25_2"/>
    <property type="match status" value="1"/>
</dbReference>
<dbReference type="PANTHER" id="PTHR34135:SF2">
    <property type="entry name" value="LYSOZYME"/>
    <property type="match status" value="1"/>
</dbReference>
<dbReference type="PANTHER" id="PTHR34135">
    <property type="entry name" value="LYSOZYME"/>
    <property type="match status" value="1"/>
</dbReference>
<comment type="caution">
    <text evidence="4">The sequence shown here is derived from an EMBL/GenBank/DDBJ whole genome shotgun (WGS) entry which is preliminary data.</text>
</comment>
<name>A0A429ZQM5_9ENTE</name>
<keyword evidence="2" id="KW-0378">Hydrolase</keyword>
<dbReference type="Gene3D" id="3.20.20.80">
    <property type="entry name" value="Glycosidases"/>
    <property type="match status" value="1"/>
</dbReference>
<dbReference type="GO" id="GO:0003796">
    <property type="term" value="F:lysozyme activity"/>
    <property type="evidence" value="ECO:0007669"/>
    <property type="project" value="InterPro"/>
</dbReference>
<dbReference type="InterPro" id="IPR002053">
    <property type="entry name" value="Glyco_hydro_25"/>
</dbReference>